<dbReference type="EMBL" id="CP010537">
    <property type="protein sequence ID" value="AJG22970.1"/>
    <property type="molecule type" value="Genomic_DNA"/>
</dbReference>
<dbReference type="Proteomes" id="UP000031843">
    <property type="component" value="Chromosome secondary"/>
</dbReference>
<protein>
    <submittedName>
        <fullName evidence="1">Uncharacterized protein</fullName>
    </submittedName>
</protein>
<proteinExistence type="predicted"/>
<accession>A0A0C4YK64</accession>
<keyword evidence="2" id="KW-1185">Reference proteome</keyword>
<evidence type="ECO:0000313" key="1">
    <source>
        <dbReference type="EMBL" id="AJG22970.1"/>
    </source>
</evidence>
<sequence>MPTLGAMGTMAMNISLPDALKRVVDEPVDTTDPVRSLP</sequence>
<name>A0A0C4YK64_9BURK</name>
<gene>
    <name evidence="1" type="ORF">RR42_s1382</name>
</gene>
<evidence type="ECO:0000313" key="2">
    <source>
        <dbReference type="Proteomes" id="UP000031843"/>
    </source>
</evidence>
<dbReference type="KEGG" id="cbw:RR42_s1382"/>
<dbReference type="AlphaFoldDB" id="A0A0C4YK64"/>
<reference evidence="1 2" key="1">
    <citation type="journal article" date="2015" name="Genome Announc.">
        <title>Complete Genome Sequence of Cupriavidus basilensis 4G11, Isolated from the Oak Ridge Field Research Center Site.</title>
        <authorList>
            <person name="Ray J."/>
            <person name="Waters R.J."/>
            <person name="Skerker J.M."/>
            <person name="Kuehl J.V."/>
            <person name="Price M.N."/>
            <person name="Huang J."/>
            <person name="Chakraborty R."/>
            <person name="Arkin A.P."/>
            <person name="Deutschbauer A."/>
        </authorList>
    </citation>
    <scope>NUCLEOTIDE SEQUENCE [LARGE SCALE GENOMIC DNA]</scope>
    <source>
        <strain evidence="1">4G11</strain>
    </source>
</reference>
<organism evidence="1 2">
    <name type="scientific">Cupriavidus basilensis</name>
    <dbReference type="NCBI Taxonomy" id="68895"/>
    <lineage>
        <taxon>Bacteria</taxon>
        <taxon>Pseudomonadati</taxon>
        <taxon>Pseudomonadota</taxon>
        <taxon>Betaproteobacteria</taxon>
        <taxon>Burkholderiales</taxon>
        <taxon>Burkholderiaceae</taxon>
        <taxon>Cupriavidus</taxon>
    </lineage>
</organism>
<dbReference type="STRING" id="68895.RR42_s1382"/>